<evidence type="ECO:0000313" key="1">
    <source>
        <dbReference type="EMBL" id="RAK66848.1"/>
    </source>
</evidence>
<sequence>MKSVRLLACLIGFLGLSSIGSCEDDDVVPAAERPVPVSYAQTQCADRWGQATSTQQLEALARAYLQQQGIVASDVYAARTGQAAVCAACSCPTGVILQATVRQADLQAVLDMGFQRL</sequence>
<dbReference type="OrthoDB" id="1447715at2"/>
<name>A0A328BP83_9BACT</name>
<comment type="caution">
    <text evidence="1">The sequence shown here is derived from an EMBL/GenBank/DDBJ whole genome shotgun (WGS) entry which is preliminary data.</text>
</comment>
<reference evidence="2" key="1">
    <citation type="submission" date="2018-05" db="EMBL/GenBank/DDBJ databases">
        <authorList>
            <person name="Nie L."/>
        </authorList>
    </citation>
    <scope>NUCLEOTIDE SEQUENCE [LARGE SCALE GENOMIC DNA]</scope>
    <source>
        <strain evidence="2">NL</strain>
    </source>
</reference>
<evidence type="ECO:0008006" key="3">
    <source>
        <dbReference type="Google" id="ProtNLM"/>
    </source>
</evidence>
<dbReference type="RefSeq" id="WP_111478269.1">
    <property type="nucleotide sequence ID" value="NZ_QHKM01000003.1"/>
</dbReference>
<protein>
    <recommendedName>
        <fullName evidence="3">Lipoprotein</fullName>
    </recommendedName>
</protein>
<dbReference type="EMBL" id="QHKM01000003">
    <property type="protein sequence ID" value="RAK66848.1"/>
    <property type="molecule type" value="Genomic_DNA"/>
</dbReference>
<evidence type="ECO:0000313" key="2">
    <source>
        <dbReference type="Proteomes" id="UP000248553"/>
    </source>
</evidence>
<proteinExistence type="predicted"/>
<dbReference type="PROSITE" id="PS51257">
    <property type="entry name" value="PROKAR_LIPOPROTEIN"/>
    <property type="match status" value="1"/>
</dbReference>
<accession>A0A328BP83</accession>
<gene>
    <name evidence="1" type="ORF">DLM85_11605</name>
</gene>
<organism evidence="1 2">
    <name type="scientific">Hymenobacter edaphi</name>
    <dbReference type="NCBI Taxonomy" id="2211146"/>
    <lineage>
        <taxon>Bacteria</taxon>
        <taxon>Pseudomonadati</taxon>
        <taxon>Bacteroidota</taxon>
        <taxon>Cytophagia</taxon>
        <taxon>Cytophagales</taxon>
        <taxon>Hymenobacteraceae</taxon>
        <taxon>Hymenobacter</taxon>
    </lineage>
</organism>
<dbReference type="AlphaFoldDB" id="A0A328BP83"/>
<keyword evidence="2" id="KW-1185">Reference proteome</keyword>
<dbReference type="Proteomes" id="UP000248553">
    <property type="component" value="Unassembled WGS sequence"/>
</dbReference>